<reference evidence="1 2" key="1">
    <citation type="journal article" date="2017" name="Antonie Van Leeuwenhoek">
        <title>Phylogenomic resolution of the bacterial genus Pantoea and its relationship with Erwinia and Tatumella.</title>
        <authorList>
            <person name="Palmer M."/>
            <person name="Steenkamp E.T."/>
            <person name="Coetzee M.P."/>
            <person name="Chan W.Y."/>
            <person name="van Zyl E."/>
            <person name="De Maayer P."/>
            <person name="Coutinho T.A."/>
            <person name="Blom J."/>
            <person name="Smits T.H."/>
            <person name="Duffy B."/>
            <person name="Venter S.N."/>
        </authorList>
    </citation>
    <scope>NUCLEOTIDE SEQUENCE [LARGE SCALE GENOMIC DNA]</scope>
    <source>
        <strain evidence="1 2">LMG 26277</strain>
    </source>
</reference>
<name>A0A1X1D9W3_9GAMM</name>
<dbReference type="EMBL" id="MLFS01000023">
    <property type="protein sequence ID" value="ORM73320.1"/>
    <property type="molecule type" value="Genomic_DNA"/>
</dbReference>
<dbReference type="SUPFAM" id="SSF47240">
    <property type="entry name" value="Ferritin-like"/>
    <property type="match status" value="1"/>
</dbReference>
<sequence length="166" mass="18568">MTRESVYLDWLRDAHAMEKHADTTFKAAVPRLAGWPILGARMAQYLEVTREQQLQIKEILKRYDSSWSALKEALGRMSIVGQAANDMLNDAEGVRVAISSYVFCQYKVATYSTLLAAAQLAGDDEGLPVLQEALQHETHMAEWLKRHLPEAAEEEIVHLTDAALTG</sequence>
<dbReference type="InterPro" id="IPR012347">
    <property type="entry name" value="Ferritin-like"/>
</dbReference>
<proteinExistence type="predicted"/>
<comment type="caution">
    <text evidence="1">The sequence shown here is derived from an EMBL/GenBank/DDBJ whole genome shotgun (WGS) entry which is preliminary data.</text>
</comment>
<evidence type="ECO:0000313" key="2">
    <source>
        <dbReference type="Proteomes" id="UP000193104"/>
    </source>
</evidence>
<organism evidence="1 2">
    <name type="scientific">Pantoea wallisii</name>
    <dbReference type="NCBI Taxonomy" id="1076551"/>
    <lineage>
        <taxon>Bacteria</taxon>
        <taxon>Pseudomonadati</taxon>
        <taxon>Pseudomonadota</taxon>
        <taxon>Gammaproteobacteria</taxon>
        <taxon>Enterobacterales</taxon>
        <taxon>Erwiniaceae</taxon>
        <taxon>Pantoea</taxon>
    </lineage>
</organism>
<dbReference type="Proteomes" id="UP000193104">
    <property type="component" value="Unassembled WGS sequence"/>
</dbReference>
<dbReference type="InterPro" id="IPR009078">
    <property type="entry name" value="Ferritin-like_SF"/>
</dbReference>
<accession>A0A1X1D9W3</accession>
<dbReference type="OrthoDB" id="9797741at2"/>
<gene>
    <name evidence="1" type="ORF">HA48_10150</name>
</gene>
<protein>
    <submittedName>
        <fullName evidence="1">YciE/YciF family protein</fullName>
    </submittedName>
</protein>
<dbReference type="RefSeq" id="WP_128601225.1">
    <property type="nucleotide sequence ID" value="NZ_MLFS01000023.1"/>
</dbReference>
<dbReference type="Pfam" id="PF05974">
    <property type="entry name" value="DUF892"/>
    <property type="match status" value="1"/>
</dbReference>
<dbReference type="STRING" id="1076551.HA48_10150"/>
<keyword evidence="2" id="KW-1185">Reference proteome</keyword>
<dbReference type="AlphaFoldDB" id="A0A1X1D9W3"/>
<dbReference type="Gene3D" id="1.20.1260.10">
    <property type="match status" value="1"/>
</dbReference>
<dbReference type="InterPro" id="IPR010287">
    <property type="entry name" value="DUF892_YciF-like"/>
</dbReference>
<evidence type="ECO:0000313" key="1">
    <source>
        <dbReference type="EMBL" id="ORM73320.1"/>
    </source>
</evidence>